<dbReference type="Proteomes" id="UP000444721">
    <property type="component" value="Unassembled WGS sequence"/>
</dbReference>
<comment type="caution">
    <text evidence="5">The sequence shown here is derived from an EMBL/GenBank/DDBJ whole genome shotgun (WGS) entry which is preliminary data.</text>
</comment>
<keyword evidence="3" id="KW-1133">Transmembrane helix</keyword>
<dbReference type="GeneID" id="68107398"/>
<protein>
    <recommendedName>
        <fullName evidence="4">Threonine/serine exporter-like N-terminal domain-containing protein</fullName>
    </recommendedName>
</protein>
<dbReference type="PANTHER" id="PTHR31082:SF4">
    <property type="entry name" value="PHEROMONE-REGULATED MEMBRANE PROTEIN 10"/>
    <property type="match status" value="1"/>
</dbReference>
<feature type="transmembrane region" description="Helical" evidence="3">
    <location>
        <begin position="541"/>
        <end position="560"/>
    </location>
</feature>
<evidence type="ECO:0000256" key="2">
    <source>
        <dbReference type="SAM" id="MobiDB-lite"/>
    </source>
</evidence>
<reference evidence="5 6" key="1">
    <citation type="journal article" date="2019" name="Sci. Rep.">
        <title>Nanopore sequencing improves the draft genome of the human pathogenic amoeba Naegleria fowleri.</title>
        <authorList>
            <person name="Liechti N."/>
            <person name="Schurch N."/>
            <person name="Bruggmann R."/>
            <person name="Wittwer M."/>
        </authorList>
    </citation>
    <scope>NUCLEOTIDE SEQUENCE [LARGE SCALE GENOMIC DNA]</scope>
    <source>
        <strain evidence="5 6">ATCC 30894</strain>
    </source>
</reference>
<keyword evidence="3" id="KW-0472">Membrane</keyword>
<dbReference type="EMBL" id="VFQX01000001">
    <property type="protein sequence ID" value="KAF0985141.1"/>
    <property type="molecule type" value="Genomic_DNA"/>
</dbReference>
<dbReference type="AlphaFoldDB" id="A0A6A5CCU1"/>
<dbReference type="InterPro" id="IPR051361">
    <property type="entry name" value="ThrE/Ser_Exporter"/>
</dbReference>
<evidence type="ECO:0000256" key="1">
    <source>
        <dbReference type="ARBA" id="ARBA00034125"/>
    </source>
</evidence>
<feature type="transmembrane region" description="Helical" evidence="3">
    <location>
        <begin position="567"/>
        <end position="589"/>
    </location>
</feature>
<dbReference type="OMA" id="NRVEYHL"/>
<dbReference type="VEuPathDB" id="AmoebaDB:FDP41_000180"/>
<organism evidence="5 6">
    <name type="scientific">Naegleria fowleri</name>
    <name type="common">Brain eating amoeba</name>
    <dbReference type="NCBI Taxonomy" id="5763"/>
    <lineage>
        <taxon>Eukaryota</taxon>
        <taxon>Discoba</taxon>
        <taxon>Heterolobosea</taxon>
        <taxon>Tetramitia</taxon>
        <taxon>Eutetramitia</taxon>
        <taxon>Vahlkampfiidae</taxon>
        <taxon>Naegleria</taxon>
    </lineage>
</organism>
<accession>A0A6A5CCU1</accession>
<comment type="similarity">
    <text evidence="1">Belongs to the ThrE exporter (TC 2.A.79) family.</text>
</comment>
<feature type="compositionally biased region" description="Polar residues" evidence="2">
    <location>
        <begin position="1"/>
        <end position="16"/>
    </location>
</feature>
<evidence type="ECO:0000256" key="3">
    <source>
        <dbReference type="SAM" id="Phobius"/>
    </source>
</evidence>
<name>A0A6A5CCU1_NAEFO</name>
<evidence type="ECO:0000259" key="4">
    <source>
        <dbReference type="Pfam" id="PF06738"/>
    </source>
</evidence>
<feature type="transmembrane region" description="Helical" evidence="3">
    <location>
        <begin position="674"/>
        <end position="692"/>
    </location>
</feature>
<dbReference type="OrthoDB" id="2017253at2759"/>
<feature type="transmembrane region" description="Helical" evidence="3">
    <location>
        <begin position="595"/>
        <end position="619"/>
    </location>
</feature>
<keyword evidence="3" id="KW-0812">Transmembrane</keyword>
<feature type="transmembrane region" description="Helical" evidence="3">
    <location>
        <begin position="725"/>
        <end position="746"/>
    </location>
</feature>
<dbReference type="VEuPathDB" id="AmoebaDB:NfTy_025190"/>
<feature type="transmembrane region" description="Helical" evidence="3">
    <location>
        <begin position="515"/>
        <end position="535"/>
    </location>
</feature>
<feature type="region of interest" description="Disordered" evidence="2">
    <location>
        <begin position="1"/>
        <end position="64"/>
    </location>
</feature>
<sequence length="801" mass="88606">MSQNNAQESPSPSPRKTMSPPQPHDSSPKVNDDSLIPSLDERITTGTNITDVTRNSESDPKSQIIIENMKQQPIPMMKDKSIFLNASEQSNDDHFLPTTSNEDASFEEEASQDILPSYHEGQNTTDSPYIETITSPFEMKVVDLPKVQSSMNVQHDVYDDYRDDSDDDYVVDFKSVNGNELIIPSKFSAIPNTKVVPAKNITNASTPREPLKTPVFDLSQTLASIGSSAFAGASAKVSSSANSSTNFMSYTHELDDDLESASHKNLVGETLSRTSSFNDLESLETQSSVSDLYSYSEQTSSQTSFNHLSSEQKRLAKNEFSKKPIYLEKSPIPMLPSTKRKVKHWLFKRAKKGTSTDVQEEEVIPQNQSMIEKVKKAILWCVTGKFEIEKRYSVPYQKLTREEKDRVHSLLLDLGYALSIYGLPSNRVEYHLTLVSTYFGMDGYFFCIPTGIWYSFGTKPRDPSNVSYFVKLESQTTDLNKLIKLDQIAHDISDGILPLEQAQQKISDVIVEPPIYSHPMFTVFNMFVFCGFYVMLWNGTVGEVLTCFIGGIIIGILMVFGSRVAFFSNISVIVASVVGGLCGIIFKFILWDVSYVSVVLICLCLSFYYLPGVTIMIAINEIQARSLVSGTSRLVSAFSTVLKLGFGLLITNGIVSAFPAFAESEKAGTQRTELSLPMRVVAIIVLAIGIAIDSKVPKYFFTYVYLVIVTLAVHLTAYYSSNVLGMELGTVMAGTVTGIGSNIYSLITNHPPLLINSVATLLLVPGSLSWRGFSAFLSKDSATGINLIFEVFLIGMAIFCK</sequence>
<dbReference type="VEuPathDB" id="AmoebaDB:NF0011920"/>
<gene>
    <name evidence="5" type="ORF">FDP41_000180</name>
</gene>
<dbReference type="GO" id="GO:0022857">
    <property type="term" value="F:transmembrane transporter activity"/>
    <property type="evidence" value="ECO:0007669"/>
    <property type="project" value="InterPro"/>
</dbReference>
<dbReference type="Pfam" id="PF06738">
    <property type="entry name" value="ThrE"/>
    <property type="match status" value="1"/>
</dbReference>
<dbReference type="InterPro" id="IPR010619">
    <property type="entry name" value="ThrE-like_N"/>
</dbReference>
<feature type="transmembrane region" description="Helical" evidence="3">
    <location>
        <begin position="640"/>
        <end position="662"/>
    </location>
</feature>
<dbReference type="RefSeq" id="XP_044569854.1">
    <property type="nucleotide sequence ID" value="XM_044704924.1"/>
</dbReference>
<evidence type="ECO:0000313" key="5">
    <source>
        <dbReference type="EMBL" id="KAF0985141.1"/>
    </source>
</evidence>
<proteinExistence type="inferred from homology"/>
<evidence type="ECO:0000313" key="6">
    <source>
        <dbReference type="Proteomes" id="UP000444721"/>
    </source>
</evidence>
<dbReference type="PANTHER" id="PTHR31082">
    <property type="entry name" value="PHEROMONE-REGULATED MEMBRANE PROTEIN 10"/>
    <property type="match status" value="1"/>
</dbReference>
<feature type="transmembrane region" description="Helical" evidence="3">
    <location>
        <begin position="699"/>
        <end position="719"/>
    </location>
</feature>
<feature type="transmembrane region" description="Helical" evidence="3">
    <location>
        <begin position="782"/>
        <end position="800"/>
    </location>
</feature>
<feature type="compositionally biased region" description="Polar residues" evidence="2">
    <location>
        <begin position="44"/>
        <end position="53"/>
    </location>
</feature>
<feature type="transmembrane region" description="Helical" evidence="3">
    <location>
        <begin position="753"/>
        <end position="770"/>
    </location>
</feature>
<feature type="domain" description="Threonine/serine exporter-like N-terminal" evidence="4">
    <location>
        <begin position="410"/>
        <end position="651"/>
    </location>
</feature>
<keyword evidence="6" id="KW-1185">Reference proteome</keyword>